<dbReference type="Proteomes" id="UP000281553">
    <property type="component" value="Unassembled WGS sequence"/>
</dbReference>
<dbReference type="Gene3D" id="3.30.420.10">
    <property type="entry name" value="Ribonuclease H-like superfamily/Ribonuclease H"/>
    <property type="match status" value="1"/>
</dbReference>
<name>A0A3P7LXE4_DIBLA</name>
<organism evidence="1 2">
    <name type="scientific">Dibothriocephalus latus</name>
    <name type="common">Fish tapeworm</name>
    <name type="synonym">Diphyllobothrium latum</name>
    <dbReference type="NCBI Taxonomy" id="60516"/>
    <lineage>
        <taxon>Eukaryota</taxon>
        <taxon>Metazoa</taxon>
        <taxon>Spiralia</taxon>
        <taxon>Lophotrochozoa</taxon>
        <taxon>Platyhelminthes</taxon>
        <taxon>Cestoda</taxon>
        <taxon>Eucestoda</taxon>
        <taxon>Diphyllobothriidea</taxon>
        <taxon>Diphyllobothriidae</taxon>
        <taxon>Dibothriocephalus</taxon>
    </lineage>
</organism>
<dbReference type="OrthoDB" id="8064719at2759"/>
<dbReference type="InterPro" id="IPR012337">
    <property type="entry name" value="RNaseH-like_sf"/>
</dbReference>
<gene>
    <name evidence="1" type="ORF">DILT_LOCUS12108</name>
</gene>
<proteinExistence type="predicted"/>
<protein>
    <recommendedName>
        <fullName evidence="3">Integrase catalytic domain-containing protein</fullName>
    </recommendedName>
</protein>
<dbReference type="SUPFAM" id="SSF53098">
    <property type="entry name" value="Ribonuclease H-like"/>
    <property type="match status" value="1"/>
</dbReference>
<dbReference type="PANTHER" id="PTHR38681">
    <property type="entry name" value="RETROVIRUS-RELATED POL POLYPROTEIN FROM TRANSPOSON 412-LIKE PROTEIN-RELATED"/>
    <property type="match status" value="1"/>
</dbReference>
<dbReference type="PANTHER" id="PTHR38681:SF1">
    <property type="entry name" value="RETROVIRUS-RELATED POL POLYPROTEIN FROM TRANSPOSON 412-LIKE PROTEIN"/>
    <property type="match status" value="1"/>
</dbReference>
<sequence>MEHFHRQLKTALLAPLHPSWWSNSLTLVMLSTRSNVKADVGCVACGSSLPHIPPRSSAVPDDTLPPSNDFSHLLSCVDRLVKTIPLPNMEVDIIVKVFVSRWITIFGVPSTISTDRACLNFVGCTRIRTTAYHRAANGRVERFHRQLNIALRAAQNAAD</sequence>
<dbReference type="GO" id="GO:0003676">
    <property type="term" value="F:nucleic acid binding"/>
    <property type="evidence" value="ECO:0007669"/>
    <property type="project" value="InterPro"/>
</dbReference>
<keyword evidence="2" id="KW-1185">Reference proteome</keyword>
<dbReference type="InterPro" id="IPR036397">
    <property type="entry name" value="RNaseH_sf"/>
</dbReference>
<evidence type="ECO:0000313" key="2">
    <source>
        <dbReference type="Proteomes" id="UP000281553"/>
    </source>
</evidence>
<accession>A0A3P7LXE4</accession>
<evidence type="ECO:0008006" key="3">
    <source>
        <dbReference type="Google" id="ProtNLM"/>
    </source>
</evidence>
<evidence type="ECO:0000313" key="1">
    <source>
        <dbReference type="EMBL" id="VDN16277.1"/>
    </source>
</evidence>
<dbReference type="AlphaFoldDB" id="A0A3P7LXE4"/>
<dbReference type="EMBL" id="UYRU01065266">
    <property type="protein sequence ID" value="VDN16277.1"/>
    <property type="molecule type" value="Genomic_DNA"/>
</dbReference>
<reference evidence="1 2" key="1">
    <citation type="submission" date="2018-11" db="EMBL/GenBank/DDBJ databases">
        <authorList>
            <consortium name="Pathogen Informatics"/>
        </authorList>
    </citation>
    <scope>NUCLEOTIDE SEQUENCE [LARGE SCALE GENOMIC DNA]</scope>
</reference>